<proteinExistence type="predicted"/>
<comment type="caution">
    <text evidence="1">The sequence shown here is derived from an EMBL/GenBank/DDBJ whole genome shotgun (WGS) entry which is preliminary data.</text>
</comment>
<accession>A0ABQ9Z175</accession>
<protein>
    <submittedName>
        <fullName evidence="1">Uncharacterized protein</fullName>
    </submittedName>
</protein>
<reference evidence="1 2" key="1">
    <citation type="journal article" date="2023" name="Nucleic Acids Res.">
        <title>The hologenome of Daphnia magna reveals possible DNA methylation and microbiome-mediated evolution of the host genome.</title>
        <authorList>
            <person name="Chaturvedi A."/>
            <person name="Li X."/>
            <person name="Dhandapani V."/>
            <person name="Marshall H."/>
            <person name="Kissane S."/>
            <person name="Cuenca-Cambronero M."/>
            <person name="Asole G."/>
            <person name="Calvet F."/>
            <person name="Ruiz-Romero M."/>
            <person name="Marangio P."/>
            <person name="Guigo R."/>
            <person name="Rago D."/>
            <person name="Mirbahai L."/>
            <person name="Eastwood N."/>
            <person name="Colbourne J.K."/>
            <person name="Zhou J."/>
            <person name="Mallon E."/>
            <person name="Orsini L."/>
        </authorList>
    </citation>
    <scope>NUCLEOTIDE SEQUENCE [LARGE SCALE GENOMIC DNA]</scope>
    <source>
        <strain evidence="1">LRV0_1</strain>
    </source>
</reference>
<organism evidence="1 2">
    <name type="scientific">Daphnia magna</name>
    <dbReference type="NCBI Taxonomy" id="35525"/>
    <lineage>
        <taxon>Eukaryota</taxon>
        <taxon>Metazoa</taxon>
        <taxon>Ecdysozoa</taxon>
        <taxon>Arthropoda</taxon>
        <taxon>Crustacea</taxon>
        <taxon>Branchiopoda</taxon>
        <taxon>Diplostraca</taxon>
        <taxon>Cladocera</taxon>
        <taxon>Anomopoda</taxon>
        <taxon>Daphniidae</taxon>
        <taxon>Daphnia</taxon>
    </lineage>
</organism>
<evidence type="ECO:0000313" key="2">
    <source>
        <dbReference type="Proteomes" id="UP001234178"/>
    </source>
</evidence>
<dbReference type="EMBL" id="JAOYFB010000002">
    <property type="protein sequence ID" value="KAK4006596.1"/>
    <property type="molecule type" value="Genomic_DNA"/>
</dbReference>
<name>A0ABQ9Z175_9CRUS</name>
<gene>
    <name evidence="1" type="ORF">OUZ56_011753</name>
</gene>
<evidence type="ECO:0000313" key="1">
    <source>
        <dbReference type="EMBL" id="KAK4006596.1"/>
    </source>
</evidence>
<dbReference type="Proteomes" id="UP001234178">
    <property type="component" value="Unassembled WGS sequence"/>
</dbReference>
<sequence>MDRSYQELSIPLYDPSNHTDKNIQSVNHSVRPNIFTFEVILIWCTGIEGLPEARKTTPTYLPEK</sequence>
<keyword evidence="2" id="KW-1185">Reference proteome</keyword>